<dbReference type="EMBL" id="JAFCLK010000003">
    <property type="protein sequence ID" value="MBR1134996.1"/>
    <property type="molecule type" value="Genomic_DNA"/>
</dbReference>
<keyword evidence="2" id="KW-1185">Reference proteome</keyword>
<evidence type="ECO:0000313" key="2">
    <source>
        <dbReference type="Proteomes" id="UP001314635"/>
    </source>
</evidence>
<reference evidence="2" key="1">
    <citation type="journal article" date="2021" name="ISME J.">
        <title>Evolutionary origin and ecological implication of a unique nif island in free-living Bradyrhizobium lineages.</title>
        <authorList>
            <person name="Tao J."/>
        </authorList>
    </citation>
    <scope>NUCLEOTIDE SEQUENCE [LARGE SCALE GENOMIC DNA]</scope>
    <source>
        <strain evidence="2">SZCCT0094</strain>
    </source>
</reference>
<name>A0ABS5G1D3_9BRAD</name>
<dbReference type="Proteomes" id="UP001314635">
    <property type="component" value="Unassembled WGS sequence"/>
</dbReference>
<sequence>MSTQSSMHVYLNWAKERLHEMDAALDSFDATAAKAEAASKVKAAEIIADLKKRRGELEAMLKTQSEAGEAALAGAKTELDRQWAEFETQMKAYFENAGKQVDQQQATFKQIAAAQAKAWQETTNRFREAAAKVTMAGTTDIDAVLKQLRSDASEAGAHLEKLKQTGSESWSVLSAALSDSRKAFDQANQAAWNALKGSAPKG</sequence>
<accession>A0ABS5G1D3</accession>
<comment type="caution">
    <text evidence="1">The sequence shown here is derived from an EMBL/GenBank/DDBJ whole genome shotgun (WGS) entry which is preliminary data.</text>
</comment>
<evidence type="ECO:0000313" key="1">
    <source>
        <dbReference type="EMBL" id="MBR1134996.1"/>
    </source>
</evidence>
<organism evidence="1 2">
    <name type="scientific">Bradyrhizobium denitrificans</name>
    <dbReference type="NCBI Taxonomy" id="2734912"/>
    <lineage>
        <taxon>Bacteria</taxon>
        <taxon>Pseudomonadati</taxon>
        <taxon>Pseudomonadota</taxon>
        <taxon>Alphaproteobacteria</taxon>
        <taxon>Hyphomicrobiales</taxon>
        <taxon>Nitrobacteraceae</taxon>
        <taxon>Bradyrhizobium</taxon>
    </lineage>
</organism>
<evidence type="ECO:0008006" key="3">
    <source>
        <dbReference type="Google" id="ProtNLM"/>
    </source>
</evidence>
<gene>
    <name evidence="1" type="ORF">JQ619_04390</name>
</gene>
<protein>
    <recommendedName>
        <fullName evidence="3">Phasin domain-containing protein</fullName>
    </recommendedName>
</protein>
<proteinExistence type="predicted"/>
<dbReference type="RefSeq" id="WP_012040821.1">
    <property type="nucleotide sequence ID" value="NZ_JABFDP010000051.1"/>
</dbReference>